<dbReference type="AlphaFoldDB" id="A0A936ZQK0"/>
<protein>
    <submittedName>
        <fullName evidence="3">Uncharacterized protein</fullName>
    </submittedName>
</protein>
<accession>A0A936ZQK0</accession>
<keyword evidence="4" id="KW-1185">Reference proteome</keyword>
<evidence type="ECO:0000313" key="4">
    <source>
        <dbReference type="Proteomes" id="UP000613011"/>
    </source>
</evidence>
<comment type="caution">
    <text evidence="3">The sequence shown here is derived from an EMBL/GenBank/DDBJ whole genome shotgun (WGS) entry which is preliminary data.</text>
</comment>
<name>A0A936ZQK0_9BURK</name>
<organism evidence="3 4">
    <name type="scientific">Ramlibacter aurantiacus</name>
    <dbReference type="NCBI Taxonomy" id="2801330"/>
    <lineage>
        <taxon>Bacteria</taxon>
        <taxon>Pseudomonadati</taxon>
        <taxon>Pseudomonadota</taxon>
        <taxon>Betaproteobacteria</taxon>
        <taxon>Burkholderiales</taxon>
        <taxon>Comamonadaceae</taxon>
        <taxon>Ramlibacter</taxon>
    </lineage>
</organism>
<dbReference type="Proteomes" id="UP000613011">
    <property type="component" value="Unassembled WGS sequence"/>
</dbReference>
<dbReference type="RefSeq" id="WP_201681951.1">
    <property type="nucleotide sequence ID" value="NZ_JAEQNA010000001.1"/>
</dbReference>
<evidence type="ECO:0000313" key="3">
    <source>
        <dbReference type="EMBL" id="MBL0418874.1"/>
    </source>
</evidence>
<keyword evidence="2" id="KW-0812">Transmembrane</keyword>
<keyword evidence="2" id="KW-1133">Transmembrane helix</keyword>
<keyword evidence="2" id="KW-0472">Membrane</keyword>
<reference evidence="3" key="1">
    <citation type="submission" date="2021-01" db="EMBL/GenBank/DDBJ databases">
        <title>Ramlibacter sp. strain AW1 16S ribosomal RNA gene Genome sequencing and assembly.</title>
        <authorList>
            <person name="Kang M."/>
        </authorList>
    </citation>
    <scope>NUCLEOTIDE SEQUENCE</scope>
    <source>
        <strain evidence="3">AW1</strain>
    </source>
</reference>
<dbReference type="EMBL" id="JAEQNA010000001">
    <property type="protein sequence ID" value="MBL0418874.1"/>
    <property type="molecule type" value="Genomic_DNA"/>
</dbReference>
<evidence type="ECO:0000256" key="2">
    <source>
        <dbReference type="SAM" id="Phobius"/>
    </source>
</evidence>
<keyword evidence="1" id="KW-0175">Coiled coil</keyword>
<evidence type="ECO:0000256" key="1">
    <source>
        <dbReference type="SAM" id="Coils"/>
    </source>
</evidence>
<feature type="transmembrane region" description="Helical" evidence="2">
    <location>
        <begin position="85"/>
        <end position="105"/>
    </location>
</feature>
<gene>
    <name evidence="3" type="ORF">JI739_00805</name>
</gene>
<proteinExistence type="predicted"/>
<sequence length="106" mass="11104">MAVPWGVLVSTLPTLIDSAGKLFKKADATARLPEVRGSDDASVRAIAARLEALEDLQADQAQLLKQAIEQLQQMAVKSAAAERRAWVAIVIAVVSAGIAAAAWLVG</sequence>
<feature type="coiled-coil region" evidence="1">
    <location>
        <begin position="50"/>
        <end position="84"/>
    </location>
</feature>